<name>A0AAX6FS28_IRIPA</name>
<dbReference type="GO" id="GO:0005524">
    <property type="term" value="F:ATP binding"/>
    <property type="evidence" value="ECO:0007669"/>
    <property type="project" value="UniProtKB-KW"/>
</dbReference>
<accession>A0AAX6FS28</accession>
<evidence type="ECO:0000256" key="7">
    <source>
        <dbReference type="ARBA" id="ARBA00047371"/>
    </source>
</evidence>
<evidence type="ECO:0000256" key="6">
    <source>
        <dbReference type="ARBA" id="ARBA00023239"/>
    </source>
</evidence>
<dbReference type="SUPFAM" id="SSF68923">
    <property type="entry name" value="PEP carboxykinase N-terminal domain"/>
    <property type="match status" value="1"/>
</dbReference>
<keyword evidence="9" id="KW-1185">Reference proteome</keyword>
<comment type="catalytic activity">
    <reaction evidence="7">
        <text>oxaloacetate + ATP = phosphoenolpyruvate + ADP + CO2</text>
        <dbReference type="Rhea" id="RHEA:18617"/>
        <dbReference type="ChEBI" id="CHEBI:16452"/>
        <dbReference type="ChEBI" id="CHEBI:16526"/>
        <dbReference type="ChEBI" id="CHEBI:30616"/>
        <dbReference type="ChEBI" id="CHEBI:58702"/>
        <dbReference type="ChEBI" id="CHEBI:456216"/>
        <dbReference type="EC" id="4.1.1.49"/>
    </reaction>
</comment>
<dbReference type="GO" id="GO:0006094">
    <property type="term" value="P:gluconeogenesis"/>
    <property type="evidence" value="ECO:0007669"/>
    <property type="project" value="InterPro"/>
</dbReference>
<reference evidence="8" key="2">
    <citation type="submission" date="2023-04" db="EMBL/GenBank/DDBJ databases">
        <authorList>
            <person name="Bruccoleri R.E."/>
            <person name="Oakeley E.J."/>
            <person name="Faust A.-M."/>
            <person name="Dessus-Babus S."/>
            <person name="Altorfer M."/>
            <person name="Burckhardt D."/>
            <person name="Oertli M."/>
            <person name="Naumann U."/>
            <person name="Petersen F."/>
            <person name="Wong J."/>
        </authorList>
    </citation>
    <scope>NUCLEOTIDE SEQUENCE</scope>
    <source>
        <strain evidence="8">GSM-AAB239-AS_SAM_17_03QT</strain>
        <tissue evidence="8">Leaf</tissue>
    </source>
</reference>
<dbReference type="InterPro" id="IPR001272">
    <property type="entry name" value="PEP_carboxykinase_ATP"/>
</dbReference>
<dbReference type="InterPro" id="IPR008210">
    <property type="entry name" value="PEP_carboxykinase_N"/>
</dbReference>
<dbReference type="Gene3D" id="3.40.449.10">
    <property type="entry name" value="Phosphoenolpyruvate Carboxykinase, domain 1"/>
    <property type="match status" value="1"/>
</dbReference>
<dbReference type="GO" id="GO:0004612">
    <property type="term" value="F:phosphoenolpyruvate carboxykinase (ATP) activity"/>
    <property type="evidence" value="ECO:0007669"/>
    <property type="project" value="UniProtKB-EC"/>
</dbReference>
<keyword evidence="6" id="KW-0456">Lyase</keyword>
<evidence type="ECO:0000256" key="5">
    <source>
        <dbReference type="ARBA" id="ARBA00022840"/>
    </source>
</evidence>
<dbReference type="PANTHER" id="PTHR30031">
    <property type="entry name" value="PHOSPHOENOLPYRUVATE CARBOXYKINASE ATP"/>
    <property type="match status" value="1"/>
</dbReference>
<dbReference type="SUPFAM" id="SSF53795">
    <property type="entry name" value="PEP carboxykinase-like"/>
    <property type="match status" value="1"/>
</dbReference>
<comment type="similarity">
    <text evidence="2">Belongs to the phosphoenolpyruvate carboxykinase (ATP) family.</text>
</comment>
<dbReference type="GO" id="GO:0005829">
    <property type="term" value="C:cytosol"/>
    <property type="evidence" value="ECO:0007669"/>
    <property type="project" value="TreeGrafter"/>
</dbReference>
<evidence type="ECO:0000256" key="3">
    <source>
        <dbReference type="ARBA" id="ARBA00012363"/>
    </source>
</evidence>
<organism evidence="8 9">
    <name type="scientific">Iris pallida</name>
    <name type="common">Sweet iris</name>
    <dbReference type="NCBI Taxonomy" id="29817"/>
    <lineage>
        <taxon>Eukaryota</taxon>
        <taxon>Viridiplantae</taxon>
        <taxon>Streptophyta</taxon>
        <taxon>Embryophyta</taxon>
        <taxon>Tracheophyta</taxon>
        <taxon>Spermatophyta</taxon>
        <taxon>Magnoliopsida</taxon>
        <taxon>Liliopsida</taxon>
        <taxon>Asparagales</taxon>
        <taxon>Iridaceae</taxon>
        <taxon>Iridoideae</taxon>
        <taxon>Irideae</taxon>
        <taxon>Iris</taxon>
    </lineage>
</organism>
<proteinExistence type="inferred from homology"/>
<keyword evidence="4" id="KW-0547">Nucleotide-binding</keyword>
<evidence type="ECO:0000313" key="9">
    <source>
        <dbReference type="Proteomes" id="UP001140949"/>
    </source>
</evidence>
<dbReference type="EMBL" id="JANAVB010026997">
    <property type="protein sequence ID" value="KAJ6818801.1"/>
    <property type="molecule type" value="Genomic_DNA"/>
</dbReference>
<keyword evidence="5" id="KW-0067">ATP-binding</keyword>
<comment type="caution">
    <text evidence="8">The sequence shown here is derived from an EMBL/GenBank/DDBJ whole genome shotgun (WGS) entry which is preliminary data.</text>
</comment>
<dbReference type="Pfam" id="PF01293">
    <property type="entry name" value="PEPCK_ATP"/>
    <property type="match status" value="1"/>
</dbReference>
<reference evidence="8" key="1">
    <citation type="journal article" date="2023" name="GigaByte">
        <title>Genome assembly of the bearded iris, Iris pallida Lam.</title>
        <authorList>
            <person name="Bruccoleri R.E."/>
            <person name="Oakeley E.J."/>
            <person name="Faust A.M.E."/>
            <person name="Altorfer M."/>
            <person name="Dessus-Babus S."/>
            <person name="Burckhardt D."/>
            <person name="Oertli M."/>
            <person name="Naumann U."/>
            <person name="Petersen F."/>
            <person name="Wong J."/>
        </authorList>
    </citation>
    <scope>NUCLEOTIDE SEQUENCE</scope>
    <source>
        <strain evidence="8">GSM-AAB239-AS_SAM_17_03QT</strain>
    </source>
</reference>
<gene>
    <name evidence="8" type="ORF">M6B38_131650</name>
</gene>
<dbReference type="InterPro" id="IPR013035">
    <property type="entry name" value="PEP_carboxykinase_C"/>
</dbReference>
<protein>
    <recommendedName>
        <fullName evidence="3">phosphoenolpyruvate carboxykinase (ATP)</fullName>
        <ecNumber evidence="3">4.1.1.49</ecNumber>
    </recommendedName>
</protein>
<dbReference type="EC" id="4.1.1.49" evidence="3"/>
<dbReference type="PANTHER" id="PTHR30031:SF2">
    <property type="entry name" value="PHOSPHOENOLPYRUVATE CARBOXYKINASE (ATP)"/>
    <property type="match status" value="1"/>
</dbReference>
<dbReference type="AlphaFoldDB" id="A0AAX6FS28"/>
<dbReference type="Gene3D" id="3.90.228.20">
    <property type="match status" value="1"/>
</dbReference>
<evidence type="ECO:0000256" key="2">
    <source>
        <dbReference type="ARBA" id="ARBA00006052"/>
    </source>
</evidence>
<comment type="pathway">
    <text evidence="1">Carbohydrate biosynthesis; gluconeogenesis.</text>
</comment>
<dbReference type="FunFam" id="3.40.449.10:FF:000008">
    <property type="entry name" value="D111/G-patch domain-containing protein"/>
    <property type="match status" value="1"/>
</dbReference>
<evidence type="ECO:0000313" key="8">
    <source>
        <dbReference type="EMBL" id="KAJ6818801.1"/>
    </source>
</evidence>
<evidence type="ECO:0000256" key="1">
    <source>
        <dbReference type="ARBA" id="ARBA00004742"/>
    </source>
</evidence>
<evidence type="ECO:0000256" key="4">
    <source>
        <dbReference type="ARBA" id="ARBA00022741"/>
    </source>
</evidence>
<dbReference type="Proteomes" id="UP001140949">
    <property type="component" value="Unassembled WGS sequence"/>
</dbReference>
<sequence>MKKSTSMRLARASILSFAPRLQRAFASRDDSRCFIHNRNMSRRYTEDKGPDIFYKRRYNTGMEGPEFSYGLYWALAGRGVIVKDKVFHNLKSTELQNKGATTVESLSGVSLYVRGNAVGGVSEISKAHFGKLLKQVTSHISSISNVFVQDGTVCSAPSCDAKVRVISDNPSALLSLSDVLWETPSRAVSHDSCPLTVYVASSISTGITEALGLGKKSSTGFAAADVERSSIILCGKAFVDANAIKDALVAVAAPVISARGGLPLSARLLASGDSMVLLFASEDTISSCPDLHQSLVSLDAGVVLTSDGVAPFFKTKNPTASNLLKKPACAVLAASDSTGVLPLVSKLSPGQAAYHFLAGYQDGKLVPAYSKGPSPIDSLVLAKFFYSQLKDNDIPSFLINVHNGWKHITGKDIEKLVASMVSGNLQASKSGATDSKVGELKGKYNSFLSGKFQDLPEEFSF</sequence>